<dbReference type="PANTHER" id="PTHR24148:SF64">
    <property type="entry name" value="HETEROKARYON INCOMPATIBILITY DOMAIN-CONTAINING PROTEIN"/>
    <property type="match status" value="1"/>
</dbReference>
<evidence type="ECO:0000313" key="3">
    <source>
        <dbReference type="Proteomes" id="UP001056384"/>
    </source>
</evidence>
<accession>A0A9Q9EDL5</accession>
<dbReference type="Proteomes" id="UP001056384">
    <property type="component" value="Chromosome 1"/>
</dbReference>
<evidence type="ECO:0000259" key="1">
    <source>
        <dbReference type="Pfam" id="PF06985"/>
    </source>
</evidence>
<dbReference type="Pfam" id="PF06985">
    <property type="entry name" value="HET"/>
    <property type="match status" value="1"/>
</dbReference>
<evidence type="ECO:0000313" key="2">
    <source>
        <dbReference type="EMBL" id="USW46935.1"/>
    </source>
</evidence>
<dbReference type="InterPro" id="IPR010730">
    <property type="entry name" value="HET"/>
</dbReference>
<name>A0A9Q9EDL5_9PEZI</name>
<dbReference type="EMBL" id="CP099418">
    <property type="protein sequence ID" value="USW46935.1"/>
    <property type="molecule type" value="Genomic_DNA"/>
</dbReference>
<gene>
    <name evidence="2" type="ORF">Slin15195_G002540</name>
</gene>
<dbReference type="AlphaFoldDB" id="A0A9Q9EDL5"/>
<organism evidence="2 3">
    <name type="scientific">Septoria linicola</name>
    <dbReference type="NCBI Taxonomy" id="215465"/>
    <lineage>
        <taxon>Eukaryota</taxon>
        <taxon>Fungi</taxon>
        <taxon>Dikarya</taxon>
        <taxon>Ascomycota</taxon>
        <taxon>Pezizomycotina</taxon>
        <taxon>Dothideomycetes</taxon>
        <taxon>Dothideomycetidae</taxon>
        <taxon>Mycosphaerellales</taxon>
        <taxon>Mycosphaerellaceae</taxon>
        <taxon>Septoria</taxon>
    </lineage>
</organism>
<protein>
    <submittedName>
        <fullName evidence="2">Heterokaryon incompatibility</fullName>
    </submittedName>
</protein>
<dbReference type="PANTHER" id="PTHR24148">
    <property type="entry name" value="ANKYRIN REPEAT DOMAIN-CONTAINING PROTEIN 39 HOMOLOG-RELATED"/>
    <property type="match status" value="1"/>
</dbReference>
<feature type="domain" description="Heterokaryon incompatibility" evidence="1">
    <location>
        <begin position="49"/>
        <end position="238"/>
    </location>
</feature>
<reference evidence="2" key="1">
    <citation type="submission" date="2022-06" db="EMBL/GenBank/DDBJ databases">
        <title>Complete genome sequences of two strains of the flax pathogen Septoria linicola.</title>
        <authorList>
            <person name="Lapalu N."/>
            <person name="Simon A."/>
            <person name="Demenou B."/>
            <person name="Paumier D."/>
            <person name="Guillot M.-P."/>
            <person name="Gout L."/>
            <person name="Valade R."/>
        </authorList>
    </citation>
    <scope>NUCLEOTIDE SEQUENCE</scope>
    <source>
        <strain evidence="2">SE15195</strain>
    </source>
</reference>
<keyword evidence="3" id="KW-1185">Reference proteome</keyword>
<dbReference type="InterPro" id="IPR052895">
    <property type="entry name" value="HetReg/Transcr_Mod"/>
</dbReference>
<proteinExistence type="predicted"/>
<sequence length="314" mass="36832">MSVDTQQFEVYKALPESSIRLLYLQPAKELTAPLIGTLEIVRLLEEPKYEALSYAWDGAFNEADARGVLPVDKAIPLPPATMQLERRLFSINGNLFHALRRLRHRSQTRVLWIDALCVDQGNDLERSAQVAMMAKIYSSASQVIVWLGEDSDDRDGKLFFELCRRHVQMLRTPWVHPWRKLLDYVVERINRRFGDSKGYWSSQDRLRPFFCLDAKKRYAALQKFGRRRYLFRRWCAQEIAVARDIAMICGAHVLPWQVFVSHALALDRPVWHSWTYPTSDILYYMKDLRTQHTNAFDVLLQTTQMKCSDERDYL</sequence>
<dbReference type="OrthoDB" id="3921930at2759"/>